<organism evidence="3">
    <name type="scientific">Haemonchus placei</name>
    <name type="common">Barber's pole worm</name>
    <dbReference type="NCBI Taxonomy" id="6290"/>
    <lineage>
        <taxon>Eukaryota</taxon>
        <taxon>Metazoa</taxon>
        <taxon>Ecdysozoa</taxon>
        <taxon>Nematoda</taxon>
        <taxon>Chromadorea</taxon>
        <taxon>Rhabditida</taxon>
        <taxon>Rhabditina</taxon>
        <taxon>Rhabditomorpha</taxon>
        <taxon>Strongyloidea</taxon>
        <taxon>Trichostrongylidae</taxon>
        <taxon>Haemonchus</taxon>
    </lineage>
</organism>
<dbReference type="AlphaFoldDB" id="A0A0N4VWE9"/>
<dbReference type="EMBL" id="UZAF01002279">
    <property type="protein sequence ID" value="VDO10422.1"/>
    <property type="molecule type" value="Genomic_DNA"/>
</dbReference>
<dbReference type="Proteomes" id="UP000268014">
    <property type="component" value="Unassembled WGS sequence"/>
</dbReference>
<evidence type="ECO:0000313" key="3">
    <source>
        <dbReference type="WBParaSite" id="HPLM_0000161901-mRNA-1"/>
    </source>
</evidence>
<reference evidence="1 2" key="2">
    <citation type="submission" date="2018-11" db="EMBL/GenBank/DDBJ databases">
        <authorList>
            <consortium name="Pathogen Informatics"/>
        </authorList>
    </citation>
    <scope>NUCLEOTIDE SEQUENCE [LARGE SCALE GENOMIC DNA]</scope>
    <source>
        <strain evidence="1 2">MHpl1</strain>
    </source>
</reference>
<evidence type="ECO:0000313" key="2">
    <source>
        <dbReference type="Proteomes" id="UP000268014"/>
    </source>
</evidence>
<sequence length="97" mass="11302">MCLRRTGRMKRVEPHGSNWIYAWTLPQHISQSRFGGRRKPSSACTIIALTHLLTNSNEVNGSLIPTLPGVIYIRRVSDHQYQWTKRPQLRKFSKHAY</sequence>
<reference evidence="3" key="1">
    <citation type="submission" date="2017-02" db="UniProtKB">
        <authorList>
            <consortium name="WormBaseParasite"/>
        </authorList>
    </citation>
    <scope>IDENTIFICATION</scope>
</reference>
<proteinExistence type="predicted"/>
<protein>
    <submittedName>
        <fullName evidence="1 3">Uncharacterized protein</fullName>
    </submittedName>
</protein>
<evidence type="ECO:0000313" key="1">
    <source>
        <dbReference type="EMBL" id="VDO10422.1"/>
    </source>
</evidence>
<name>A0A0N4VWE9_HAEPC</name>
<keyword evidence="2" id="KW-1185">Reference proteome</keyword>
<dbReference type="OrthoDB" id="5771981at2759"/>
<dbReference type="WBParaSite" id="HPLM_0000161901-mRNA-1">
    <property type="protein sequence ID" value="HPLM_0000161901-mRNA-1"/>
    <property type="gene ID" value="HPLM_0000161901"/>
</dbReference>
<gene>
    <name evidence="1" type="ORF">HPLM_LOCUS1617</name>
</gene>
<accession>A0A0N4VWE9</accession>